<accession>A0ABS7A4K8</accession>
<dbReference type="Proteomes" id="UP001196565">
    <property type="component" value="Unassembled WGS sequence"/>
</dbReference>
<dbReference type="SUPFAM" id="SSF55729">
    <property type="entry name" value="Acyl-CoA N-acyltransferases (Nat)"/>
    <property type="match status" value="1"/>
</dbReference>
<proteinExistence type="predicted"/>
<dbReference type="CDD" id="cd04301">
    <property type="entry name" value="NAT_SF"/>
    <property type="match status" value="1"/>
</dbReference>
<reference evidence="2 3" key="1">
    <citation type="submission" date="2021-07" db="EMBL/GenBank/DDBJ databases">
        <authorList>
            <person name="So Y."/>
        </authorList>
    </citation>
    <scope>NUCLEOTIDE SEQUENCE [LARGE SCALE GENOMIC DNA]</scope>
    <source>
        <strain evidence="2 3">HJA6</strain>
    </source>
</reference>
<comment type="caution">
    <text evidence="2">The sequence shown here is derived from an EMBL/GenBank/DDBJ whole genome shotgun (WGS) entry which is preliminary data.</text>
</comment>
<dbReference type="InterPro" id="IPR016181">
    <property type="entry name" value="Acyl_CoA_acyltransferase"/>
</dbReference>
<organism evidence="2 3">
    <name type="scientific">Roseomonas alba</name>
    <dbReference type="NCBI Taxonomy" id="2846776"/>
    <lineage>
        <taxon>Bacteria</taxon>
        <taxon>Pseudomonadati</taxon>
        <taxon>Pseudomonadota</taxon>
        <taxon>Alphaproteobacteria</taxon>
        <taxon>Acetobacterales</taxon>
        <taxon>Roseomonadaceae</taxon>
        <taxon>Roseomonas</taxon>
    </lineage>
</organism>
<dbReference type="EMBL" id="JAHYBZ010000002">
    <property type="protein sequence ID" value="MBW6397195.1"/>
    <property type="molecule type" value="Genomic_DNA"/>
</dbReference>
<evidence type="ECO:0000313" key="2">
    <source>
        <dbReference type="EMBL" id="MBW6397195.1"/>
    </source>
</evidence>
<dbReference type="Pfam" id="PF00583">
    <property type="entry name" value="Acetyltransf_1"/>
    <property type="match status" value="1"/>
</dbReference>
<evidence type="ECO:0000313" key="3">
    <source>
        <dbReference type="Proteomes" id="UP001196565"/>
    </source>
</evidence>
<protein>
    <submittedName>
        <fullName evidence="2">GNAT family N-acetyltransferase</fullName>
    </submittedName>
</protein>
<dbReference type="InterPro" id="IPR000182">
    <property type="entry name" value="GNAT_dom"/>
</dbReference>
<dbReference type="InterPro" id="IPR039840">
    <property type="entry name" value="NAA80"/>
</dbReference>
<keyword evidence="3" id="KW-1185">Reference proteome</keyword>
<dbReference type="PANTHER" id="PTHR13538">
    <property type="entry name" value="N-ACETYLTRANSFERASE 6"/>
    <property type="match status" value="1"/>
</dbReference>
<dbReference type="PROSITE" id="PS51186">
    <property type="entry name" value="GNAT"/>
    <property type="match status" value="1"/>
</dbReference>
<dbReference type="Gene3D" id="3.40.630.30">
    <property type="match status" value="1"/>
</dbReference>
<name>A0ABS7A4K8_9PROT</name>
<gene>
    <name evidence="2" type="ORF">KPL78_05005</name>
</gene>
<evidence type="ECO:0000259" key="1">
    <source>
        <dbReference type="PROSITE" id="PS51186"/>
    </source>
</evidence>
<feature type="domain" description="N-acetyltransferase" evidence="1">
    <location>
        <begin position="1"/>
        <end position="148"/>
    </location>
</feature>
<sequence>MIQRMDTTDRPDGTTLALDPDPAPAFRAELARHIHAFHSRTVPYEARRFGLVLRDADARLLAGMTGLVSWGWLFVEAVWVDDAQRGRGTGRRLMNAAEAHARAQGCHSAWLDTFQAEGFYRALGYERFGALDDYPGGQSRAFLRKRLG</sequence>
<dbReference type="PANTHER" id="PTHR13538:SF4">
    <property type="entry name" value="N-ALPHA-ACETYLTRANSFERASE 80"/>
    <property type="match status" value="1"/>
</dbReference>